<dbReference type="InterPro" id="IPR000524">
    <property type="entry name" value="Tscrpt_reg_HTH_GntR"/>
</dbReference>
<dbReference type="InterPro" id="IPR036390">
    <property type="entry name" value="WH_DNA-bd_sf"/>
</dbReference>
<gene>
    <name evidence="5" type="ORF">Ga0074812_13840</name>
</gene>
<dbReference type="Pfam" id="PF00392">
    <property type="entry name" value="GntR"/>
    <property type="match status" value="1"/>
</dbReference>
<keyword evidence="1" id="KW-0805">Transcription regulation</keyword>
<evidence type="ECO:0000256" key="2">
    <source>
        <dbReference type="ARBA" id="ARBA00023125"/>
    </source>
</evidence>
<dbReference type="GO" id="GO:0003677">
    <property type="term" value="F:DNA binding"/>
    <property type="evidence" value="ECO:0007669"/>
    <property type="project" value="UniProtKB-KW"/>
</dbReference>
<dbReference type="PROSITE" id="PS50949">
    <property type="entry name" value="HTH_GNTR"/>
    <property type="match status" value="1"/>
</dbReference>
<dbReference type="PANTHER" id="PTHR43537">
    <property type="entry name" value="TRANSCRIPTIONAL REGULATOR, GNTR FAMILY"/>
    <property type="match status" value="1"/>
</dbReference>
<dbReference type="GO" id="GO:0003700">
    <property type="term" value="F:DNA-binding transcription factor activity"/>
    <property type="evidence" value="ECO:0007669"/>
    <property type="project" value="InterPro"/>
</dbReference>
<dbReference type="CDD" id="cd07377">
    <property type="entry name" value="WHTH_GntR"/>
    <property type="match status" value="1"/>
</dbReference>
<dbReference type="PRINTS" id="PR00035">
    <property type="entry name" value="HTHGNTR"/>
</dbReference>
<name>A0A0S4QXJ3_9ACTN</name>
<proteinExistence type="predicted"/>
<dbReference type="EMBL" id="FAOZ01000038">
    <property type="protein sequence ID" value="CUU60325.1"/>
    <property type="molecule type" value="Genomic_DNA"/>
</dbReference>
<evidence type="ECO:0000256" key="1">
    <source>
        <dbReference type="ARBA" id="ARBA00023015"/>
    </source>
</evidence>
<dbReference type="Proteomes" id="UP000198802">
    <property type="component" value="Unassembled WGS sequence"/>
</dbReference>
<dbReference type="AlphaFoldDB" id="A0A0S4QXJ3"/>
<feature type="domain" description="HTH gntR-type" evidence="4">
    <location>
        <begin position="10"/>
        <end position="77"/>
    </location>
</feature>
<evidence type="ECO:0000259" key="4">
    <source>
        <dbReference type="PROSITE" id="PS50949"/>
    </source>
</evidence>
<dbReference type="InterPro" id="IPR011711">
    <property type="entry name" value="GntR_C"/>
</dbReference>
<dbReference type="InterPro" id="IPR008920">
    <property type="entry name" value="TF_FadR/GntR_C"/>
</dbReference>
<accession>A0A0S4QXJ3</accession>
<dbReference type="PANTHER" id="PTHR43537:SF49">
    <property type="entry name" value="TRANSCRIPTIONAL REGULATORY PROTEIN"/>
    <property type="match status" value="1"/>
</dbReference>
<evidence type="ECO:0000256" key="3">
    <source>
        <dbReference type="ARBA" id="ARBA00023163"/>
    </source>
</evidence>
<organism evidence="5 6">
    <name type="scientific">Parafrankia irregularis</name>
    <dbReference type="NCBI Taxonomy" id="795642"/>
    <lineage>
        <taxon>Bacteria</taxon>
        <taxon>Bacillati</taxon>
        <taxon>Actinomycetota</taxon>
        <taxon>Actinomycetes</taxon>
        <taxon>Frankiales</taxon>
        <taxon>Frankiaceae</taxon>
        <taxon>Parafrankia</taxon>
    </lineage>
</organism>
<protein>
    <submittedName>
        <fullName evidence="5">DNA-binding transcriptional regulator, GntR family</fullName>
    </submittedName>
</protein>
<keyword evidence="6" id="KW-1185">Reference proteome</keyword>
<keyword evidence="2 5" id="KW-0238">DNA-binding</keyword>
<dbReference type="RefSeq" id="WP_091285071.1">
    <property type="nucleotide sequence ID" value="NZ_FAOZ01000038.1"/>
</dbReference>
<sequence>MKTTIGAAYRPLRQLVADELRGRILRGELTQGSRVIEDRLAEELGVSRNPVREAIRLLESEGLVEVTPRKGVMVTVISGEEADDLIEVRAALEVTAVRRAATRGITAEIDAELEAVLVEGEGVTEAGAYERLSALNARFHDLLARASGNNHLVEVLRDLQNRLQLLFSVGVSRRSGRAWEEHRRILEAIRARDADWAEAEMRAHINGAAHRYQKEKPPA</sequence>
<dbReference type="Gene3D" id="1.10.10.10">
    <property type="entry name" value="Winged helix-like DNA-binding domain superfamily/Winged helix DNA-binding domain"/>
    <property type="match status" value="1"/>
</dbReference>
<dbReference type="SUPFAM" id="SSF48008">
    <property type="entry name" value="GntR ligand-binding domain-like"/>
    <property type="match status" value="1"/>
</dbReference>
<dbReference type="SUPFAM" id="SSF46785">
    <property type="entry name" value="Winged helix' DNA-binding domain"/>
    <property type="match status" value="1"/>
</dbReference>
<evidence type="ECO:0000313" key="5">
    <source>
        <dbReference type="EMBL" id="CUU60325.1"/>
    </source>
</evidence>
<keyword evidence="3" id="KW-0804">Transcription</keyword>
<dbReference type="SMART" id="SM00345">
    <property type="entry name" value="HTH_GNTR"/>
    <property type="match status" value="1"/>
</dbReference>
<dbReference type="SMART" id="SM00895">
    <property type="entry name" value="FCD"/>
    <property type="match status" value="1"/>
</dbReference>
<dbReference type="InterPro" id="IPR036388">
    <property type="entry name" value="WH-like_DNA-bd_sf"/>
</dbReference>
<evidence type="ECO:0000313" key="6">
    <source>
        <dbReference type="Proteomes" id="UP000198802"/>
    </source>
</evidence>
<reference evidence="6" key="1">
    <citation type="submission" date="2015-11" db="EMBL/GenBank/DDBJ databases">
        <authorList>
            <person name="Varghese N."/>
        </authorList>
    </citation>
    <scope>NUCLEOTIDE SEQUENCE [LARGE SCALE GENOMIC DNA]</scope>
    <source>
        <strain evidence="6">DSM 45899</strain>
    </source>
</reference>
<dbReference type="Gene3D" id="1.20.120.530">
    <property type="entry name" value="GntR ligand-binding domain-like"/>
    <property type="match status" value="1"/>
</dbReference>
<dbReference type="Pfam" id="PF07729">
    <property type="entry name" value="FCD"/>
    <property type="match status" value="1"/>
</dbReference>